<evidence type="ECO:0000313" key="2">
    <source>
        <dbReference type="EMBL" id="CAB3403813.1"/>
    </source>
</evidence>
<feature type="signal peptide" evidence="1">
    <location>
        <begin position="1"/>
        <end position="19"/>
    </location>
</feature>
<keyword evidence="3" id="KW-1185">Reference proteome</keyword>
<sequence length="247" mass="28931">MFLLLFLLISFGSPYRLRGELYDYDDFFNFYNEFKNISEPSLFNSKKERAWWHYDETLVSVNDHRNTTRIEFVKEMARVLKAQSSDLQVWQRAHSEFFASIDSKEKFFTEVPNIFGGYYSIYKIIHGGGCTETGIPDPSHITTNHSVTILSTPGSGPEFAKELVKNIPFPLASQQFQFYDNNFVKQGIFRGTVCDVEGAFIDHNQLREYMSRFWIRWRRNNENGTFQELVNTPIWTDMGLLETTPTF</sequence>
<protein>
    <recommendedName>
        <fullName evidence="4">Glycosyltransferase family 92 protein</fullName>
    </recommendedName>
</protein>
<reference evidence="2 3" key="1">
    <citation type="submission" date="2020-04" db="EMBL/GenBank/DDBJ databases">
        <authorList>
            <person name="Laetsch R D."/>
            <person name="Stevens L."/>
            <person name="Kumar S."/>
            <person name="Blaxter L. M."/>
        </authorList>
    </citation>
    <scope>NUCLEOTIDE SEQUENCE [LARGE SCALE GENOMIC DNA]</scope>
</reference>
<organism evidence="2 3">
    <name type="scientific">Caenorhabditis bovis</name>
    <dbReference type="NCBI Taxonomy" id="2654633"/>
    <lineage>
        <taxon>Eukaryota</taxon>
        <taxon>Metazoa</taxon>
        <taxon>Ecdysozoa</taxon>
        <taxon>Nematoda</taxon>
        <taxon>Chromadorea</taxon>
        <taxon>Rhabditida</taxon>
        <taxon>Rhabditina</taxon>
        <taxon>Rhabditomorpha</taxon>
        <taxon>Rhabditoidea</taxon>
        <taxon>Rhabditidae</taxon>
        <taxon>Peloderinae</taxon>
        <taxon>Caenorhabditis</taxon>
    </lineage>
</organism>
<dbReference type="EMBL" id="CADEPM010000004">
    <property type="protein sequence ID" value="CAB3403813.1"/>
    <property type="molecule type" value="Genomic_DNA"/>
</dbReference>
<proteinExistence type="predicted"/>
<dbReference type="AlphaFoldDB" id="A0A8S1ERJ6"/>
<evidence type="ECO:0000256" key="1">
    <source>
        <dbReference type="SAM" id="SignalP"/>
    </source>
</evidence>
<dbReference type="Proteomes" id="UP000494206">
    <property type="component" value="Unassembled WGS sequence"/>
</dbReference>
<evidence type="ECO:0008006" key="4">
    <source>
        <dbReference type="Google" id="ProtNLM"/>
    </source>
</evidence>
<gene>
    <name evidence="2" type="ORF">CBOVIS_LOCUS6227</name>
</gene>
<accession>A0A8S1ERJ6</accession>
<keyword evidence="1" id="KW-0732">Signal</keyword>
<evidence type="ECO:0000313" key="3">
    <source>
        <dbReference type="Proteomes" id="UP000494206"/>
    </source>
</evidence>
<name>A0A8S1ERJ6_9PELO</name>
<comment type="caution">
    <text evidence="2">The sequence shown here is derived from an EMBL/GenBank/DDBJ whole genome shotgun (WGS) entry which is preliminary data.</text>
</comment>
<feature type="chain" id="PRO_5035788465" description="Glycosyltransferase family 92 protein" evidence="1">
    <location>
        <begin position="20"/>
        <end position="247"/>
    </location>
</feature>